<gene>
    <name evidence="1" type="primary">CSON003621</name>
</gene>
<evidence type="ECO:0000313" key="1">
    <source>
        <dbReference type="EMBL" id="SSX31425.1"/>
    </source>
</evidence>
<accession>A0A336MNW8</accession>
<dbReference type="SUPFAM" id="SSF48726">
    <property type="entry name" value="Immunoglobulin"/>
    <property type="match status" value="1"/>
</dbReference>
<sequence length="79" mass="9480">MNESNKDKEISVNQISWIRRRDWHILSSGSQLYTNDERFGILHQPGSNVWTLQIKYVQQRDSGMYECQRKRILHDIDSE</sequence>
<dbReference type="InterPro" id="IPR037448">
    <property type="entry name" value="Zig-8"/>
</dbReference>
<dbReference type="GO" id="GO:0050808">
    <property type="term" value="P:synapse organization"/>
    <property type="evidence" value="ECO:0007669"/>
    <property type="project" value="TreeGrafter"/>
</dbReference>
<dbReference type="VEuPathDB" id="VectorBase:CSON003621"/>
<dbReference type="OMA" id="VNQISWI"/>
<dbReference type="InterPro" id="IPR036179">
    <property type="entry name" value="Ig-like_dom_sf"/>
</dbReference>
<dbReference type="GO" id="GO:0032589">
    <property type="term" value="C:neuron projection membrane"/>
    <property type="evidence" value="ECO:0007669"/>
    <property type="project" value="TreeGrafter"/>
</dbReference>
<organism evidence="1">
    <name type="scientific">Culicoides sonorensis</name>
    <name type="common">Biting midge</name>
    <dbReference type="NCBI Taxonomy" id="179676"/>
    <lineage>
        <taxon>Eukaryota</taxon>
        <taxon>Metazoa</taxon>
        <taxon>Ecdysozoa</taxon>
        <taxon>Arthropoda</taxon>
        <taxon>Hexapoda</taxon>
        <taxon>Insecta</taxon>
        <taxon>Pterygota</taxon>
        <taxon>Neoptera</taxon>
        <taxon>Endopterygota</taxon>
        <taxon>Diptera</taxon>
        <taxon>Nematocera</taxon>
        <taxon>Chironomoidea</taxon>
        <taxon>Ceratopogonidae</taxon>
        <taxon>Ceratopogoninae</taxon>
        <taxon>Culicoides</taxon>
        <taxon>Monoculicoides</taxon>
    </lineage>
</organism>
<dbReference type="Gene3D" id="2.60.40.10">
    <property type="entry name" value="Immunoglobulins"/>
    <property type="match status" value="1"/>
</dbReference>
<dbReference type="PANTHER" id="PTHR23279:SF45">
    <property type="entry name" value="DEFECTIVE PROBOSCIS EXTENSION RESPONSE 12, ISOFORM C"/>
    <property type="match status" value="1"/>
</dbReference>
<dbReference type="InterPro" id="IPR013783">
    <property type="entry name" value="Ig-like_fold"/>
</dbReference>
<dbReference type="PANTHER" id="PTHR23279">
    <property type="entry name" value="DEFECTIVE PROBOSCIS EXTENSION RESPONSE DPR -RELATED"/>
    <property type="match status" value="1"/>
</dbReference>
<name>A0A336MNW8_CULSO</name>
<protein>
    <submittedName>
        <fullName evidence="1">CSON003621 protein</fullName>
    </submittedName>
</protein>
<dbReference type="EMBL" id="UFQT01001687">
    <property type="protein sequence ID" value="SSX31425.1"/>
    <property type="molecule type" value="Genomic_DNA"/>
</dbReference>
<reference evidence="1" key="1">
    <citation type="submission" date="2018-07" db="EMBL/GenBank/DDBJ databases">
        <authorList>
            <person name="Quirk P.G."/>
            <person name="Krulwich T.A."/>
        </authorList>
    </citation>
    <scope>NUCLEOTIDE SEQUENCE</scope>
</reference>
<proteinExistence type="predicted"/>
<dbReference type="AlphaFoldDB" id="A0A336MNW8"/>